<feature type="transmembrane region" description="Helical" evidence="1">
    <location>
        <begin position="94"/>
        <end position="114"/>
    </location>
</feature>
<dbReference type="PANTHER" id="PTHR42791:SF1">
    <property type="entry name" value="N-ACETYLTRANSFERASE DOMAIN-CONTAINING PROTEIN"/>
    <property type="match status" value="1"/>
</dbReference>
<dbReference type="GO" id="GO:0016747">
    <property type="term" value="F:acyltransferase activity, transferring groups other than amino-acyl groups"/>
    <property type="evidence" value="ECO:0007669"/>
    <property type="project" value="InterPro"/>
</dbReference>
<dbReference type="InterPro" id="IPR052523">
    <property type="entry name" value="Trichothecene_AcTrans"/>
</dbReference>
<dbReference type="GeneID" id="64819429"/>
<accession>A0A8T8K3T9</accession>
<dbReference type="AlphaFoldDB" id="A0A8T8K3T9"/>
<dbReference type="PROSITE" id="PS51186">
    <property type="entry name" value="GNAT"/>
    <property type="match status" value="1"/>
</dbReference>
<name>A0A8T8K3T9_9EURY</name>
<dbReference type="CDD" id="cd04301">
    <property type="entry name" value="NAT_SF"/>
    <property type="match status" value="1"/>
</dbReference>
<keyword evidence="4" id="KW-1185">Reference proteome</keyword>
<evidence type="ECO:0000259" key="2">
    <source>
        <dbReference type="PROSITE" id="PS51186"/>
    </source>
</evidence>
<organism evidence="3 4">
    <name type="scientific">Methanobacterium alkalithermotolerans</name>
    <dbReference type="NCBI Taxonomy" id="2731220"/>
    <lineage>
        <taxon>Archaea</taxon>
        <taxon>Methanobacteriati</taxon>
        <taxon>Methanobacteriota</taxon>
        <taxon>Methanomada group</taxon>
        <taxon>Methanobacteria</taxon>
        <taxon>Methanobacteriales</taxon>
        <taxon>Methanobacteriaceae</taxon>
        <taxon>Methanobacterium</taxon>
    </lineage>
</organism>
<sequence>MKSRDKPTIINADETLKEEVTKIVTISFTSEAITSFIFNLNKHHALETLYRFNLLKIKEFYKKDYFLFGALMDQQIVGAAVIKKGGGITFLDKLKSYFPDILTLIMPMISILNLKRVIRISKYIKPPSSIKKPYYTLEAIGVSPEHQGQGIGTMLLNKVNEVAENNSKITGIYLFTGDKKNQILYEKFGYETLEEFQAEGITIYHMFRKNKFNQ</sequence>
<dbReference type="Proteomes" id="UP000681041">
    <property type="component" value="Chromosome"/>
</dbReference>
<dbReference type="InterPro" id="IPR000182">
    <property type="entry name" value="GNAT_dom"/>
</dbReference>
<dbReference type="RefSeq" id="WP_211533506.1">
    <property type="nucleotide sequence ID" value="NZ_CP058560.1"/>
</dbReference>
<dbReference type="InterPro" id="IPR016181">
    <property type="entry name" value="Acyl_CoA_acyltransferase"/>
</dbReference>
<dbReference type="Gene3D" id="3.40.630.30">
    <property type="match status" value="1"/>
</dbReference>
<keyword evidence="1" id="KW-1133">Transmembrane helix</keyword>
<dbReference type="SUPFAM" id="SSF55729">
    <property type="entry name" value="Acyl-CoA N-acyltransferases (Nat)"/>
    <property type="match status" value="1"/>
</dbReference>
<reference evidence="3" key="1">
    <citation type="submission" date="2020-07" db="EMBL/GenBank/DDBJ databases">
        <title>Methanobacterium. sp. MethCan genome.</title>
        <authorList>
            <person name="Postec A."/>
            <person name="Quemeneur M."/>
        </authorList>
    </citation>
    <scope>NUCLEOTIDE SEQUENCE</scope>
    <source>
        <strain evidence="3">MethCAN</strain>
    </source>
</reference>
<feature type="transmembrane region" description="Helical" evidence="1">
    <location>
        <begin position="65"/>
        <end position="82"/>
    </location>
</feature>
<protein>
    <submittedName>
        <fullName evidence="3">GNAT family N-acetyltransferase</fullName>
    </submittedName>
</protein>
<evidence type="ECO:0000256" key="1">
    <source>
        <dbReference type="SAM" id="Phobius"/>
    </source>
</evidence>
<dbReference type="EMBL" id="CP058560">
    <property type="protein sequence ID" value="QUH22562.1"/>
    <property type="molecule type" value="Genomic_DNA"/>
</dbReference>
<keyword evidence="1" id="KW-0812">Transmembrane</keyword>
<dbReference type="PANTHER" id="PTHR42791">
    <property type="entry name" value="GNAT FAMILY ACETYLTRANSFERASE"/>
    <property type="match status" value="1"/>
</dbReference>
<dbReference type="OrthoDB" id="87545at2157"/>
<dbReference type="KEGG" id="meme:HYG87_01655"/>
<proteinExistence type="predicted"/>
<evidence type="ECO:0000313" key="3">
    <source>
        <dbReference type="EMBL" id="QUH22562.1"/>
    </source>
</evidence>
<dbReference type="Pfam" id="PF00583">
    <property type="entry name" value="Acetyltransf_1"/>
    <property type="match status" value="1"/>
</dbReference>
<keyword evidence="1" id="KW-0472">Membrane</keyword>
<evidence type="ECO:0000313" key="4">
    <source>
        <dbReference type="Proteomes" id="UP000681041"/>
    </source>
</evidence>
<gene>
    <name evidence="3" type="ORF">HYG87_01655</name>
</gene>
<feature type="domain" description="N-acetyltransferase" evidence="2">
    <location>
        <begin position="24"/>
        <end position="211"/>
    </location>
</feature>